<dbReference type="EMBL" id="KE504143">
    <property type="protein sequence ID" value="EPT01209.1"/>
    <property type="molecule type" value="Genomic_DNA"/>
</dbReference>
<dbReference type="STRING" id="743788.S8EDD7"/>
<evidence type="ECO:0000313" key="1">
    <source>
        <dbReference type="EMBL" id="EPT01209.1"/>
    </source>
</evidence>
<dbReference type="InParanoid" id="S8EDD7"/>
<dbReference type="AlphaFoldDB" id="S8EDD7"/>
<reference evidence="1 2" key="1">
    <citation type="journal article" date="2012" name="Science">
        <title>The Paleozoic origin of enzymatic lignin decomposition reconstructed from 31 fungal genomes.</title>
        <authorList>
            <person name="Floudas D."/>
            <person name="Binder M."/>
            <person name="Riley R."/>
            <person name="Barry K."/>
            <person name="Blanchette R.A."/>
            <person name="Henrissat B."/>
            <person name="Martinez A.T."/>
            <person name="Otillar R."/>
            <person name="Spatafora J.W."/>
            <person name="Yadav J.S."/>
            <person name="Aerts A."/>
            <person name="Benoit I."/>
            <person name="Boyd A."/>
            <person name="Carlson A."/>
            <person name="Copeland A."/>
            <person name="Coutinho P.M."/>
            <person name="de Vries R.P."/>
            <person name="Ferreira P."/>
            <person name="Findley K."/>
            <person name="Foster B."/>
            <person name="Gaskell J."/>
            <person name="Glotzer D."/>
            <person name="Gorecki P."/>
            <person name="Heitman J."/>
            <person name="Hesse C."/>
            <person name="Hori C."/>
            <person name="Igarashi K."/>
            <person name="Jurgens J.A."/>
            <person name="Kallen N."/>
            <person name="Kersten P."/>
            <person name="Kohler A."/>
            <person name="Kuees U."/>
            <person name="Kumar T.K.A."/>
            <person name="Kuo A."/>
            <person name="LaButti K."/>
            <person name="Larrondo L.F."/>
            <person name="Lindquist E."/>
            <person name="Ling A."/>
            <person name="Lombard V."/>
            <person name="Lucas S."/>
            <person name="Lundell T."/>
            <person name="Martin R."/>
            <person name="McLaughlin D.J."/>
            <person name="Morgenstern I."/>
            <person name="Morin E."/>
            <person name="Murat C."/>
            <person name="Nagy L.G."/>
            <person name="Nolan M."/>
            <person name="Ohm R.A."/>
            <person name="Patyshakuliyeva A."/>
            <person name="Rokas A."/>
            <person name="Ruiz-Duenas F.J."/>
            <person name="Sabat G."/>
            <person name="Salamov A."/>
            <person name="Samejima M."/>
            <person name="Schmutz J."/>
            <person name="Slot J.C."/>
            <person name="St John F."/>
            <person name="Stenlid J."/>
            <person name="Sun H."/>
            <person name="Sun S."/>
            <person name="Syed K."/>
            <person name="Tsang A."/>
            <person name="Wiebenga A."/>
            <person name="Young D."/>
            <person name="Pisabarro A."/>
            <person name="Eastwood D.C."/>
            <person name="Martin F."/>
            <person name="Cullen D."/>
            <person name="Grigoriev I.V."/>
            <person name="Hibbett D.S."/>
        </authorList>
    </citation>
    <scope>NUCLEOTIDE SEQUENCE</scope>
    <source>
        <strain evidence="2">FP-58527</strain>
    </source>
</reference>
<accession>S8EDD7</accession>
<keyword evidence="2" id="KW-1185">Reference proteome</keyword>
<dbReference type="HOGENOM" id="CLU_094262_2_0_1"/>
<dbReference type="OrthoDB" id="341421at2759"/>
<sequence>MNQDTRAMHESIPGSVERADALRAFIDKHRASMAGAAFQAFYRYYLPPFSSDPAATAQEREDMLVIKLRTRPNAERARREKRFYVVDAYLDTVSSAFAGATAEAMRLKVRHSSELATTNKGSPSGTVLITLLLSDPDAGFMPPNVVPFSFPVGELEGMSVDDTQWKPQLLLMLNEGIVR</sequence>
<protein>
    <submittedName>
        <fullName evidence="1">Uncharacterized protein</fullName>
    </submittedName>
</protein>
<evidence type="ECO:0000313" key="2">
    <source>
        <dbReference type="Proteomes" id="UP000015241"/>
    </source>
</evidence>
<gene>
    <name evidence="1" type="ORF">FOMPIDRAFT_1048930</name>
</gene>
<name>S8EDD7_FOMSC</name>
<organism evidence="1 2">
    <name type="scientific">Fomitopsis schrenkii</name>
    <name type="common">Brown rot fungus</name>
    <dbReference type="NCBI Taxonomy" id="2126942"/>
    <lineage>
        <taxon>Eukaryota</taxon>
        <taxon>Fungi</taxon>
        <taxon>Dikarya</taxon>
        <taxon>Basidiomycota</taxon>
        <taxon>Agaricomycotina</taxon>
        <taxon>Agaricomycetes</taxon>
        <taxon>Polyporales</taxon>
        <taxon>Fomitopsis</taxon>
    </lineage>
</organism>
<proteinExistence type="predicted"/>
<dbReference type="Proteomes" id="UP000015241">
    <property type="component" value="Unassembled WGS sequence"/>
</dbReference>